<dbReference type="CDD" id="cd00609">
    <property type="entry name" value="AAT_like"/>
    <property type="match status" value="1"/>
</dbReference>
<evidence type="ECO:0000256" key="2">
    <source>
        <dbReference type="ARBA" id="ARBA00022898"/>
    </source>
</evidence>
<keyword evidence="5" id="KW-1185">Reference proteome</keyword>
<organism evidence="4 5">
    <name type="scientific">Arabis nemorensis</name>
    <dbReference type="NCBI Taxonomy" id="586526"/>
    <lineage>
        <taxon>Eukaryota</taxon>
        <taxon>Viridiplantae</taxon>
        <taxon>Streptophyta</taxon>
        <taxon>Embryophyta</taxon>
        <taxon>Tracheophyta</taxon>
        <taxon>Spermatophyta</taxon>
        <taxon>Magnoliopsida</taxon>
        <taxon>eudicotyledons</taxon>
        <taxon>Gunneridae</taxon>
        <taxon>Pentapetalae</taxon>
        <taxon>rosids</taxon>
        <taxon>malvids</taxon>
        <taxon>Brassicales</taxon>
        <taxon>Brassicaceae</taxon>
        <taxon>Arabideae</taxon>
        <taxon>Arabis</taxon>
    </lineage>
</organism>
<sequence>MADENTIDMVIINPHNPCGNIYTYEHLKKVAETARKLGIMVISDEVYNQTIYGENQFVPMGIFSSIAPVITLGSISKGWLIPGWRIGWIAMNDPDNVFKTMRVGFPISKPSKVITRV</sequence>
<dbReference type="AlphaFoldDB" id="A0A565CC94"/>
<dbReference type="PROSITE" id="PS00105">
    <property type="entry name" value="AA_TRANSFER_CLASS_1"/>
    <property type="match status" value="1"/>
</dbReference>
<dbReference type="GO" id="GO:0006572">
    <property type="term" value="P:L-tyrosine catabolic process"/>
    <property type="evidence" value="ECO:0007669"/>
    <property type="project" value="TreeGrafter"/>
</dbReference>
<comment type="similarity">
    <text evidence="1">Belongs to the class-I pyridoxal-phosphate-dependent aminotransferase family.</text>
</comment>
<dbReference type="Pfam" id="PF00155">
    <property type="entry name" value="Aminotran_1_2"/>
    <property type="match status" value="1"/>
</dbReference>
<keyword evidence="2" id="KW-0663">Pyridoxal phosphate</keyword>
<evidence type="ECO:0000256" key="1">
    <source>
        <dbReference type="ARBA" id="ARBA00007441"/>
    </source>
</evidence>
<evidence type="ECO:0000313" key="4">
    <source>
        <dbReference type="EMBL" id="VVB11263.1"/>
    </source>
</evidence>
<dbReference type="PANTHER" id="PTHR45744">
    <property type="entry name" value="TYROSINE AMINOTRANSFERASE"/>
    <property type="match status" value="1"/>
</dbReference>
<evidence type="ECO:0000313" key="5">
    <source>
        <dbReference type="Proteomes" id="UP000489600"/>
    </source>
</evidence>
<name>A0A565CC94_9BRAS</name>
<dbReference type="Proteomes" id="UP000489600">
    <property type="component" value="Unassembled WGS sequence"/>
</dbReference>
<dbReference type="InterPro" id="IPR004839">
    <property type="entry name" value="Aminotransferase_I/II_large"/>
</dbReference>
<accession>A0A565CC94</accession>
<evidence type="ECO:0000259" key="3">
    <source>
        <dbReference type="Pfam" id="PF00155"/>
    </source>
</evidence>
<dbReference type="InterPro" id="IPR004838">
    <property type="entry name" value="NHTrfase_class1_PyrdxlP-BS"/>
</dbReference>
<dbReference type="OrthoDB" id="7042322at2759"/>
<gene>
    <name evidence="4" type="ORF">ANE_LOCUS21707</name>
</gene>
<dbReference type="GO" id="GO:0030170">
    <property type="term" value="F:pyridoxal phosphate binding"/>
    <property type="evidence" value="ECO:0007669"/>
    <property type="project" value="InterPro"/>
</dbReference>
<comment type="caution">
    <text evidence="4">The sequence shown here is derived from an EMBL/GenBank/DDBJ whole genome shotgun (WGS) entry which is preliminary data.</text>
</comment>
<dbReference type="Gene3D" id="3.40.640.10">
    <property type="entry name" value="Type I PLP-dependent aspartate aminotransferase-like (Major domain)"/>
    <property type="match status" value="1"/>
</dbReference>
<dbReference type="InterPro" id="IPR015421">
    <property type="entry name" value="PyrdxlP-dep_Trfase_major"/>
</dbReference>
<protein>
    <recommendedName>
        <fullName evidence="3">Aminotransferase class I/classII large domain-containing protein</fullName>
    </recommendedName>
</protein>
<dbReference type="SUPFAM" id="SSF53383">
    <property type="entry name" value="PLP-dependent transferases"/>
    <property type="match status" value="1"/>
</dbReference>
<dbReference type="EMBL" id="CABITT030000007">
    <property type="protein sequence ID" value="VVB11263.1"/>
    <property type="molecule type" value="Genomic_DNA"/>
</dbReference>
<reference evidence="4" key="1">
    <citation type="submission" date="2019-07" db="EMBL/GenBank/DDBJ databases">
        <authorList>
            <person name="Dittberner H."/>
        </authorList>
    </citation>
    <scope>NUCLEOTIDE SEQUENCE [LARGE SCALE GENOMIC DNA]</scope>
</reference>
<dbReference type="GO" id="GO:0005829">
    <property type="term" value="C:cytosol"/>
    <property type="evidence" value="ECO:0007669"/>
    <property type="project" value="TreeGrafter"/>
</dbReference>
<dbReference type="GO" id="GO:0004838">
    <property type="term" value="F:L-tyrosine-2-oxoglutarate transaminase activity"/>
    <property type="evidence" value="ECO:0007669"/>
    <property type="project" value="TreeGrafter"/>
</dbReference>
<dbReference type="InterPro" id="IPR015424">
    <property type="entry name" value="PyrdxlP-dep_Trfase"/>
</dbReference>
<dbReference type="PANTHER" id="PTHR45744:SF20">
    <property type="entry name" value="TYROSINE TRANSAMINASE FAMILY PROTEIN"/>
    <property type="match status" value="1"/>
</dbReference>
<feature type="domain" description="Aminotransferase class I/classII large" evidence="3">
    <location>
        <begin position="9"/>
        <end position="101"/>
    </location>
</feature>
<proteinExistence type="inferred from homology"/>